<name>A0ABP7ET50_9ACTN</name>
<comment type="caution">
    <text evidence="10">The sequence shown here is derived from an EMBL/GenBank/DDBJ whole genome shotgun (WGS) entry which is preliminary data.</text>
</comment>
<feature type="transmembrane region" description="Helical" evidence="9">
    <location>
        <begin position="163"/>
        <end position="188"/>
    </location>
</feature>
<dbReference type="InterPro" id="IPR002549">
    <property type="entry name" value="AI-2E-like"/>
</dbReference>
<evidence type="ECO:0000256" key="6">
    <source>
        <dbReference type="ARBA" id="ARBA00022989"/>
    </source>
</evidence>
<feature type="compositionally biased region" description="Low complexity" evidence="8">
    <location>
        <begin position="387"/>
        <end position="396"/>
    </location>
</feature>
<evidence type="ECO:0000256" key="7">
    <source>
        <dbReference type="ARBA" id="ARBA00023136"/>
    </source>
</evidence>
<keyword evidence="11" id="KW-1185">Reference proteome</keyword>
<evidence type="ECO:0000256" key="5">
    <source>
        <dbReference type="ARBA" id="ARBA00022692"/>
    </source>
</evidence>
<sequence>MSAPKNARAVDQPPLKNGNGMPPWLPRALILAVGTIAVFGAAWWLFTRLKGLLILLLISLFLALALEPAVNWLHRHRWPRGLATGVVMTIGVLLVGAFLTVLSSMLLGQVLAFVDEVPAMTRAVLRWVNATFQTDFSPTTLLSEISSATGLVEQYASGVAGNVLGAGTTVLTLLFNGLTIALFTFYLCADGPRFRRTICSVLPPRTQREVLRAWEIAISKTGGYIYSRALLALVCGVAHYFVFVVLGVEFAFALALWVGVFSQFIPTVGTYIGGAVPVLVALLEGPWQAVWVLAFITLYQQFENYLLQPRITAKTLDMHPAVAFASVIAGAAILGAPGALLALPAGASMQAFLSIYIRRYKVEEHPLLDAPAEGEDAAEAAERTTEPRSAAASADTGAGGAGGAAADTPEAPGGGDTAEEPDEPAEEQDGHRSPVSAITKNGKAIWTAWLARERNRIARLTRDRKRTPRG</sequence>
<reference evidence="11" key="1">
    <citation type="journal article" date="2019" name="Int. J. Syst. Evol. Microbiol.">
        <title>The Global Catalogue of Microorganisms (GCM) 10K type strain sequencing project: providing services to taxonomists for standard genome sequencing and annotation.</title>
        <authorList>
            <consortium name="The Broad Institute Genomics Platform"/>
            <consortium name="The Broad Institute Genome Sequencing Center for Infectious Disease"/>
            <person name="Wu L."/>
            <person name="Ma J."/>
        </authorList>
    </citation>
    <scope>NUCLEOTIDE SEQUENCE [LARGE SCALE GENOMIC DNA]</scope>
    <source>
        <strain evidence="11">JCM 17137</strain>
    </source>
</reference>
<evidence type="ECO:0000313" key="10">
    <source>
        <dbReference type="EMBL" id="GAA3724138.1"/>
    </source>
</evidence>
<feature type="transmembrane region" description="Helical" evidence="9">
    <location>
        <begin position="229"/>
        <end position="258"/>
    </location>
</feature>
<evidence type="ECO:0008006" key="12">
    <source>
        <dbReference type="Google" id="ProtNLM"/>
    </source>
</evidence>
<evidence type="ECO:0000256" key="8">
    <source>
        <dbReference type="SAM" id="MobiDB-lite"/>
    </source>
</evidence>
<comment type="subcellular location">
    <subcellularLocation>
        <location evidence="1">Cell membrane</location>
        <topology evidence="1">Multi-pass membrane protein</topology>
    </subcellularLocation>
</comment>
<keyword evidence="6 9" id="KW-1133">Transmembrane helix</keyword>
<organism evidence="10 11">
    <name type="scientific">Salinactinospora qingdaonensis</name>
    <dbReference type="NCBI Taxonomy" id="702744"/>
    <lineage>
        <taxon>Bacteria</taxon>
        <taxon>Bacillati</taxon>
        <taxon>Actinomycetota</taxon>
        <taxon>Actinomycetes</taxon>
        <taxon>Streptosporangiales</taxon>
        <taxon>Nocardiopsidaceae</taxon>
        <taxon>Salinactinospora</taxon>
    </lineage>
</organism>
<evidence type="ECO:0000256" key="2">
    <source>
        <dbReference type="ARBA" id="ARBA00009773"/>
    </source>
</evidence>
<dbReference type="Proteomes" id="UP001500908">
    <property type="component" value="Unassembled WGS sequence"/>
</dbReference>
<accession>A0ABP7ET50</accession>
<keyword evidence="5 9" id="KW-0812">Transmembrane</keyword>
<evidence type="ECO:0000313" key="11">
    <source>
        <dbReference type="Proteomes" id="UP001500908"/>
    </source>
</evidence>
<evidence type="ECO:0000256" key="1">
    <source>
        <dbReference type="ARBA" id="ARBA00004651"/>
    </source>
</evidence>
<dbReference type="PANTHER" id="PTHR21716">
    <property type="entry name" value="TRANSMEMBRANE PROTEIN"/>
    <property type="match status" value="1"/>
</dbReference>
<feature type="compositionally biased region" description="Acidic residues" evidence="8">
    <location>
        <begin position="417"/>
        <end position="427"/>
    </location>
</feature>
<keyword evidence="7 9" id="KW-0472">Membrane</keyword>
<dbReference type="PANTHER" id="PTHR21716:SF53">
    <property type="entry name" value="PERMEASE PERM-RELATED"/>
    <property type="match status" value="1"/>
</dbReference>
<dbReference type="EMBL" id="BAABDD010000001">
    <property type="protein sequence ID" value="GAA3724138.1"/>
    <property type="molecule type" value="Genomic_DNA"/>
</dbReference>
<dbReference type="Pfam" id="PF01594">
    <property type="entry name" value="AI-2E_transport"/>
    <property type="match status" value="1"/>
</dbReference>
<evidence type="ECO:0000256" key="3">
    <source>
        <dbReference type="ARBA" id="ARBA00022448"/>
    </source>
</evidence>
<comment type="similarity">
    <text evidence="2">Belongs to the autoinducer-2 exporter (AI-2E) (TC 2.A.86) family.</text>
</comment>
<keyword evidence="4" id="KW-1003">Cell membrane</keyword>
<evidence type="ECO:0000256" key="9">
    <source>
        <dbReference type="SAM" id="Phobius"/>
    </source>
</evidence>
<feature type="transmembrane region" description="Helical" evidence="9">
    <location>
        <begin position="320"/>
        <end position="343"/>
    </location>
</feature>
<keyword evidence="3" id="KW-0813">Transport</keyword>
<feature type="transmembrane region" description="Helical" evidence="9">
    <location>
        <begin position="24"/>
        <end position="46"/>
    </location>
</feature>
<protein>
    <recommendedName>
        <fullName evidence="12">PurR-regulated permease PerM</fullName>
    </recommendedName>
</protein>
<feature type="transmembrane region" description="Helical" evidence="9">
    <location>
        <begin position="278"/>
        <end position="299"/>
    </location>
</feature>
<feature type="transmembrane region" description="Helical" evidence="9">
    <location>
        <begin position="82"/>
        <end position="107"/>
    </location>
</feature>
<feature type="region of interest" description="Disordered" evidence="8">
    <location>
        <begin position="372"/>
        <end position="439"/>
    </location>
</feature>
<dbReference type="RefSeq" id="WP_344966222.1">
    <property type="nucleotide sequence ID" value="NZ_BAABDD010000001.1"/>
</dbReference>
<gene>
    <name evidence="10" type="ORF">GCM10022402_00950</name>
</gene>
<proteinExistence type="inferred from homology"/>
<evidence type="ECO:0000256" key="4">
    <source>
        <dbReference type="ARBA" id="ARBA00022475"/>
    </source>
</evidence>
<feature type="transmembrane region" description="Helical" evidence="9">
    <location>
        <begin position="52"/>
        <end position="70"/>
    </location>
</feature>